<evidence type="ECO:0000313" key="2">
    <source>
        <dbReference type="EMBL" id="KAK2946384.1"/>
    </source>
</evidence>
<sequence length="118" mass="13495">MDRCFRAYSLSYHSMWVNLNTRRPELRTARDTTPPRVPQSHRPLQQCWPQIWIRPYANLEADNEDEKGIPWELTSHVSVSLSKCCLRSACTAVRKTSNDRSGSSSWRIGSGGDENTKG</sequence>
<dbReference type="EMBL" id="JARBJD010000078">
    <property type="protein sequence ID" value="KAK2954434.1"/>
    <property type="molecule type" value="Genomic_DNA"/>
</dbReference>
<comment type="caution">
    <text evidence="3">The sequence shown here is derived from an EMBL/GenBank/DDBJ whole genome shotgun (WGS) entry which is preliminary data.</text>
</comment>
<dbReference type="EMBL" id="JARBJD010000149">
    <property type="protein sequence ID" value="KAK2949780.1"/>
    <property type="molecule type" value="Genomic_DNA"/>
</dbReference>
<dbReference type="Proteomes" id="UP001281761">
    <property type="component" value="Unassembled WGS sequence"/>
</dbReference>
<name>A0ABQ9XHX1_9EUKA</name>
<reference evidence="3 6" key="1">
    <citation type="journal article" date="2022" name="bioRxiv">
        <title>Genomics of Preaxostyla Flagellates Illuminates Evolutionary Transitions and the Path Towards Mitochondrial Loss.</title>
        <authorList>
            <person name="Novak L.V.F."/>
            <person name="Treitli S.C."/>
            <person name="Pyrih J."/>
            <person name="Halakuc P."/>
            <person name="Pipaliya S.V."/>
            <person name="Vacek V."/>
            <person name="Brzon O."/>
            <person name="Soukal P."/>
            <person name="Eme L."/>
            <person name="Dacks J.B."/>
            <person name="Karnkowska A."/>
            <person name="Elias M."/>
            <person name="Hampl V."/>
        </authorList>
    </citation>
    <scope>NUCLEOTIDE SEQUENCE [LARGE SCALE GENOMIC DNA]</scope>
    <source>
        <strain evidence="3">NAU3</strain>
        <tissue evidence="3">Gut</tissue>
    </source>
</reference>
<protein>
    <submittedName>
        <fullName evidence="3">Uncharacterized protein</fullName>
    </submittedName>
</protein>
<gene>
    <name evidence="5" type="ORF">BLNAU_10602</name>
    <name evidence="4" type="ORF">BLNAU_13330</name>
    <name evidence="3" type="ORF">BLNAU_15262</name>
    <name evidence="2" type="ORF">BLNAU_18745</name>
</gene>
<evidence type="ECO:0000313" key="4">
    <source>
        <dbReference type="EMBL" id="KAK2951718.1"/>
    </source>
</evidence>
<feature type="region of interest" description="Disordered" evidence="1">
    <location>
        <begin position="94"/>
        <end position="118"/>
    </location>
</feature>
<evidence type="ECO:0000313" key="3">
    <source>
        <dbReference type="EMBL" id="KAK2949780.1"/>
    </source>
</evidence>
<evidence type="ECO:0000313" key="6">
    <source>
        <dbReference type="Proteomes" id="UP001281761"/>
    </source>
</evidence>
<keyword evidence="6" id="KW-1185">Reference proteome</keyword>
<organism evidence="3 6">
    <name type="scientific">Blattamonas nauphoetae</name>
    <dbReference type="NCBI Taxonomy" id="2049346"/>
    <lineage>
        <taxon>Eukaryota</taxon>
        <taxon>Metamonada</taxon>
        <taxon>Preaxostyla</taxon>
        <taxon>Oxymonadida</taxon>
        <taxon>Blattamonas</taxon>
    </lineage>
</organism>
<evidence type="ECO:0000256" key="1">
    <source>
        <dbReference type="SAM" id="MobiDB-lite"/>
    </source>
</evidence>
<dbReference type="EMBL" id="JARBJD010000114">
    <property type="protein sequence ID" value="KAK2951718.1"/>
    <property type="molecule type" value="Genomic_DNA"/>
</dbReference>
<evidence type="ECO:0000313" key="5">
    <source>
        <dbReference type="EMBL" id="KAK2954434.1"/>
    </source>
</evidence>
<accession>A0ABQ9XHX1</accession>
<dbReference type="EMBL" id="JARBJD010000230">
    <property type="protein sequence ID" value="KAK2946384.1"/>
    <property type="molecule type" value="Genomic_DNA"/>
</dbReference>
<proteinExistence type="predicted"/>